<keyword evidence="3" id="KW-1185">Reference proteome</keyword>
<name>A0A1B8G9N1_9PEZI</name>
<sequence>MSSRSGREIRQLMTRKDGLMKKACDLRRLCLDVRIAIILEYDGKVDTFRTEDGFLSSLNIQNANEFRPKDFMTVREAEVLEESERERRSTSSELELLEDDLFVPETCQNLDLGSIYEAGSSPPFADQESISAETQPQASLINDVDGSLLDLQWGNMAQDQGEQSRIWQLAGMPRHNNTKYGNGKTNNPGRIQKVQMGTDQTLKRRMIARQQAMSGGKEGLLNR</sequence>
<dbReference type="EMBL" id="KV460266">
    <property type="protein sequence ID" value="OBT92532.1"/>
    <property type="molecule type" value="Genomic_DNA"/>
</dbReference>
<accession>A0A1B8G9N1</accession>
<reference evidence="2 3" key="1">
    <citation type="submission" date="2016-03" db="EMBL/GenBank/DDBJ databases">
        <title>Comparative genomics of Pseudogymnoascus destructans, the fungus causing white-nose syndrome of bats.</title>
        <authorList>
            <person name="Palmer J.M."/>
            <person name="Drees K.P."/>
            <person name="Foster J.T."/>
            <person name="Lindner D.L."/>
        </authorList>
    </citation>
    <scope>NUCLEOTIDE SEQUENCE [LARGE SCALE GENOMIC DNA]</scope>
    <source>
        <strain evidence="2 3">UAMH 10579</strain>
    </source>
</reference>
<dbReference type="Proteomes" id="UP000091956">
    <property type="component" value="Unassembled WGS sequence"/>
</dbReference>
<proteinExistence type="predicted"/>
<reference evidence="3" key="2">
    <citation type="journal article" date="2018" name="Nat. Commun.">
        <title>Extreme sensitivity to ultraviolet light in the fungal pathogen causing white-nose syndrome of bats.</title>
        <authorList>
            <person name="Palmer J.M."/>
            <person name="Drees K.P."/>
            <person name="Foster J.T."/>
            <person name="Lindner D.L."/>
        </authorList>
    </citation>
    <scope>NUCLEOTIDE SEQUENCE [LARGE SCALE GENOMIC DNA]</scope>
    <source>
        <strain evidence="3">UAMH 10579</strain>
    </source>
</reference>
<dbReference type="GeneID" id="28842829"/>
<gene>
    <name evidence="2" type="ORF">VE01_09443</name>
</gene>
<evidence type="ECO:0000313" key="3">
    <source>
        <dbReference type="Proteomes" id="UP000091956"/>
    </source>
</evidence>
<dbReference type="OrthoDB" id="3442454at2759"/>
<organism evidence="2 3">
    <name type="scientific">Pseudogymnoascus verrucosus</name>
    <dbReference type="NCBI Taxonomy" id="342668"/>
    <lineage>
        <taxon>Eukaryota</taxon>
        <taxon>Fungi</taxon>
        <taxon>Dikarya</taxon>
        <taxon>Ascomycota</taxon>
        <taxon>Pezizomycotina</taxon>
        <taxon>Leotiomycetes</taxon>
        <taxon>Thelebolales</taxon>
        <taxon>Thelebolaceae</taxon>
        <taxon>Pseudogymnoascus</taxon>
    </lineage>
</organism>
<dbReference type="AlphaFoldDB" id="A0A1B8G9N1"/>
<protein>
    <recommendedName>
        <fullName evidence="1">MADS-box domain-containing protein</fullName>
    </recommendedName>
</protein>
<dbReference type="GO" id="GO:0003677">
    <property type="term" value="F:DNA binding"/>
    <property type="evidence" value="ECO:0007669"/>
    <property type="project" value="InterPro"/>
</dbReference>
<feature type="domain" description="MADS-box" evidence="1">
    <location>
        <begin position="15"/>
        <end position="52"/>
    </location>
</feature>
<dbReference type="GO" id="GO:0046983">
    <property type="term" value="F:protein dimerization activity"/>
    <property type="evidence" value="ECO:0007669"/>
    <property type="project" value="InterPro"/>
</dbReference>
<dbReference type="PROSITE" id="PS50066">
    <property type="entry name" value="MADS_BOX_2"/>
    <property type="match status" value="1"/>
</dbReference>
<dbReference type="InterPro" id="IPR002100">
    <property type="entry name" value="TF_MADSbox"/>
</dbReference>
<evidence type="ECO:0000259" key="1">
    <source>
        <dbReference type="PROSITE" id="PS50066"/>
    </source>
</evidence>
<dbReference type="RefSeq" id="XP_018126265.1">
    <property type="nucleotide sequence ID" value="XM_018278857.2"/>
</dbReference>
<evidence type="ECO:0000313" key="2">
    <source>
        <dbReference type="EMBL" id="OBT92532.1"/>
    </source>
</evidence>